<dbReference type="InterPro" id="IPR040251">
    <property type="entry name" value="SEC31-like"/>
</dbReference>
<dbReference type="GO" id="GO:0030127">
    <property type="term" value="C:COPII vesicle coat"/>
    <property type="evidence" value="ECO:0007669"/>
    <property type="project" value="TreeGrafter"/>
</dbReference>
<dbReference type="EMBL" id="PNBA02000007">
    <property type="protein sequence ID" value="KAG6418682.1"/>
    <property type="molecule type" value="Genomic_DNA"/>
</dbReference>
<protein>
    <recommendedName>
        <fullName evidence="6">Protein transport protein SEC31</fullName>
    </recommendedName>
</protein>
<accession>A0A8X8ZUB6</accession>
<comment type="caution">
    <text evidence="4">The sequence shown here is derived from an EMBL/GenBank/DDBJ whole genome shotgun (WGS) entry which is preliminary data.</text>
</comment>
<reference evidence="4" key="2">
    <citation type="submission" date="2020-08" db="EMBL/GenBank/DDBJ databases">
        <title>Plant Genome Project.</title>
        <authorList>
            <person name="Zhang R.-G."/>
        </authorList>
    </citation>
    <scope>NUCLEOTIDE SEQUENCE</scope>
    <source>
        <strain evidence="4">Huo1</strain>
        <tissue evidence="4">Leaf</tissue>
    </source>
</reference>
<sequence>MFATCKDLMEKTIVFALATGLKRFSSSFYTLVEKYAEILASQGLLTIAMEYLNLLGTEELSTELIILRDRIAHSIKPDAETESSEACDKTELQTGAADESSYCGVQTYYQAHFPHANTQPPPVSEQYLQPPTLASHLYQGTDYQRATGYGATPMQTTVPTVFTPLSNSSQPPSPAPIQPLAAPPPTLHTVDTSNVPASQKAVITTLTRLYNEVTEALGGAPAKKQEIEDNSRKLGALYAKFNSGDISKNAAEKLIQLCQALDKGDYGNALQIQVEATNNFNICVNDRYISM</sequence>
<dbReference type="Gene3D" id="1.20.940.10">
    <property type="entry name" value="Functional domain of the splicing factor Prp18"/>
    <property type="match status" value="1"/>
</dbReference>
<evidence type="ECO:0000313" key="5">
    <source>
        <dbReference type="Proteomes" id="UP000298416"/>
    </source>
</evidence>
<reference evidence="4" key="1">
    <citation type="submission" date="2018-01" db="EMBL/GenBank/DDBJ databases">
        <authorList>
            <person name="Mao J.F."/>
        </authorList>
    </citation>
    <scope>NUCLEOTIDE SEQUENCE</scope>
    <source>
        <strain evidence="4">Huo1</strain>
        <tissue evidence="4">Leaf</tissue>
    </source>
</reference>
<keyword evidence="3" id="KW-0677">Repeat</keyword>
<evidence type="ECO:0000256" key="1">
    <source>
        <dbReference type="ARBA" id="ARBA00022448"/>
    </source>
</evidence>
<keyword evidence="2" id="KW-0853">WD repeat</keyword>
<dbReference type="Proteomes" id="UP000298416">
    <property type="component" value="Unassembled WGS sequence"/>
</dbReference>
<dbReference type="PANTHER" id="PTHR13923:SF11">
    <property type="entry name" value="SECRETORY 31, ISOFORM D"/>
    <property type="match status" value="1"/>
</dbReference>
<keyword evidence="5" id="KW-1185">Reference proteome</keyword>
<dbReference type="GO" id="GO:0090110">
    <property type="term" value="P:COPII-coated vesicle cargo loading"/>
    <property type="evidence" value="ECO:0007669"/>
    <property type="project" value="TreeGrafter"/>
</dbReference>
<dbReference type="GO" id="GO:0005198">
    <property type="term" value="F:structural molecule activity"/>
    <property type="evidence" value="ECO:0007669"/>
    <property type="project" value="TreeGrafter"/>
</dbReference>
<dbReference type="PANTHER" id="PTHR13923">
    <property type="entry name" value="SEC31-RELATED PROTEIN"/>
    <property type="match status" value="1"/>
</dbReference>
<dbReference type="Gene3D" id="1.25.40.1030">
    <property type="match status" value="1"/>
</dbReference>
<proteinExistence type="predicted"/>
<evidence type="ECO:0000313" key="4">
    <source>
        <dbReference type="EMBL" id="KAG6418682.1"/>
    </source>
</evidence>
<gene>
    <name evidence="4" type="ORF">SASPL_120886</name>
</gene>
<name>A0A8X8ZUB6_SALSN</name>
<keyword evidence="1" id="KW-0813">Transport</keyword>
<dbReference type="AlphaFoldDB" id="A0A8X8ZUB6"/>
<organism evidence="4">
    <name type="scientific">Salvia splendens</name>
    <name type="common">Scarlet sage</name>
    <dbReference type="NCBI Taxonomy" id="180675"/>
    <lineage>
        <taxon>Eukaryota</taxon>
        <taxon>Viridiplantae</taxon>
        <taxon>Streptophyta</taxon>
        <taxon>Embryophyta</taxon>
        <taxon>Tracheophyta</taxon>
        <taxon>Spermatophyta</taxon>
        <taxon>Magnoliopsida</taxon>
        <taxon>eudicotyledons</taxon>
        <taxon>Gunneridae</taxon>
        <taxon>Pentapetalae</taxon>
        <taxon>asterids</taxon>
        <taxon>lamiids</taxon>
        <taxon>Lamiales</taxon>
        <taxon>Lamiaceae</taxon>
        <taxon>Nepetoideae</taxon>
        <taxon>Mentheae</taxon>
        <taxon>Salviinae</taxon>
        <taxon>Salvia</taxon>
        <taxon>Salvia subgen. Calosphace</taxon>
        <taxon>core Calosphace</taxon>
    </lineage>
</organism>
<dbReference type="GO" id="GO:0007029">
    <property type="term" value="P:endoplasmic reticulum organization"/>
    <property type="evidence" value="ECO:0007669"/>
    <property type="project" value="TreeGrafter"/>
</dbReference>
<evidence type="ECO:0008006" key="6">
    <source>
        <dbReference type="Google" id="ProtNLM"/>
    </source>
</evidence>
<evidence type="ECO:0000256" key="2">
    <source>
        <dbReference type="ARBA" id="ARBA00022574"/>
    </source>
</evidence>
<dbReference type="GO" id="GO:0070971">
    <property type="term" value="C:endoplasmic reticulum exit site"/>
    <property type="evidence" value="ECO:0007669"/>
    <property type="project" value="TreeGrafter"/>
</dbReference>
<evidence type="ECO:0000256" key="3">
    <source>
        <dbReference type="ARBA" id="ARBA00022737"/>
    </source>
</evidence>